<reference evidence="1" key="1">
    <citation type="journal article" date="2019" name="Environ. Microbiol.">
        <title>Fungal ecological strategies reflected in gene transcription - a case study of two litter decomposers.</title>
        <authorList>
            <person name="Barbi F."/>
            <person name="Kohler A."/>
            <person name="Barry K."/>
            <person name="Baskaran P."/>
            <person name="Daum C."/>
            <person name="Fauchery L."/>
            <person name="Ihrmark K."/>
            <person name="Kuo A."/>
            <person name="LaButti K."/>
            <person name="Lipzen A."/>
            <person name="Morin E."/>
            <person name="Grigoriev I.V."/>
            <person name="Henrissat B."/>
            <person name="Lindahl B."/>
            <person name="Martin F."/>
        </authorList>
    </citation>
    <scope>NUCLEOTIDE SEQUENCE</scope>
    <source>
        <strain evidence="1">JB14</strain>
    </source>
</reference>
<dbReference type="OrthoDB" id="3257768at2759"/>
<sequence>MGPGTYRDTIEAHFGYHNWEKYRSMGTFLQYFNPFMEIFILVEAVKDRNRQEEAHHGFTASLEHDQLLEDWEAVCARWEQEVHPREDPSIINPFAIEEECK</sequence>
<evidence type="ECO:0000313" key="1">
    <source>
        <dbReference type="EMBL" id="KAE9390990.1"/>
    </source>
</evidence>
<proteinExistence type="predicted"/>
<protein>
    <submittedName>
        <fullName evidence="1">Uncharacterized protein</fullName>
    </submittedName>
</protein>
<name>A0A6A4H037_9AGAR</name>
<organism evidence="1 2">
    <name type="scientific">Gymnopus androsaceus JB14</name>
    <dbReference type="NCBI Taxonomy" id="1447944"/>
    <lineage>
        <taxon>Eukaryota</taxon>
        <taxon>Fungi</taxon>
        <taxon>Dikarya</taxon>
        <taxon>Basidiomycota</taxon>
        <taxon>Agaricomycotina</taxon>
        <taxon>Agaricomycetes</taxon>
        <taxon>Agaricomycetidae</taxon>
        <taxon>Agaricales</taxon>
        <taxon>Marasmiineae</taxon>
        <taxon>Omphalotaceae</taxon>
        <taxon>Gymnopus</taxon>
    </lineage>
</organism>
<dbReference type="AlphaFoldDB" id="A0A6A4H037"/>
<dbReference type="EMBL" id="ML769639">
    <property type="protein sequence ID" value="KAE9390990.1"/>
    <property type="molecule type" value="Genomic_DNA"/>
</dbReference>
<keyword evidence="2" id="KW-1185">Reference proteome</keyword>
<evidence type="ECO:0000313" key="2">
    <source>
        <dbReference type="Proteomes" id="UP000799118"/>
    </source>
</evidence>
<gene>
    <name evidence="1" type="ORF">BT96DRAFT_832649</name>
</gene>
<accession>A0A6A4H037</accession>
<dbReference type="Proteomes" id="UP000799118">
    <property type="component" value="Unassembled WGS sequence"/>
</dbReference>